<organism evidence="2">
    <name type="scientific">Cacopsylla melanoneura</name>
    <dbReference type="NCBI Taxonomy" id="428564"/>
    <lineage>
        <taxon>Eukaryota</taxon>
        <taxon>Metazoa</taxon>
        <taxon>Ecdysozoa</taxon>
        <taxon>Arthropoda</taxon>
        <taxon>Hexapoda</taxon>
        <taxon>Insecta</taxon>
        <taxon>Pterygota</taxon>
        <taxon>Neoptera</taxon>
        <taxon>Paraneoptera</taxon>
        <taxon>Hemiptera</taxon>
        <taxon>Sternorrhyncha</taxon>
        <taxon>Psylloidea</taxon>
        <taxon>Psyllidae</taxon>
        <taxon>Psyllinae</taxon>
        <taxon>Cacopsylla</taxon>
    </lineage>
</organism>
<keyword evidence="1" id="KW-1133">Transmembrane helix</keyword>
<name>A0A8D9FCQ6_9HEMI</name>
<dbReference type="AlphaFoldDB" id="A0A8D9FCQ6"/>
<sequence>MFVFTRKIIIYLHTSNYNNIMNINKIIILCTYYLFQFYENPSTIVSATQQTTNERLKKKEGLQKIIKINYIPISNHLTCFHFIDVFFMYCVVYLSEVLCVTLHCKLYVIRRYSRDVFF</sequence>
<keyword evidence="1" id="KW-0472">Membrane</keyword>
<protein>
    <submittedName>
        <fullName evidence="2">Uncharacterized protein</fullName>
    </submittedName>
</protein>
<keyword evidence="1" id="KW-0812">Transmembrane</keyword>
<dbReference type="EMBL" id="HBUF01633609">
    <property type="protein sequence ID" value="CAG6783645.1"/>
    <property type="molecule type" value="Transcribed_RNA"/>
</dbReference>
<feature type="transmembrane region" description="Helical" evidence="1">
    <location>
        <begin position="20"/>
        <end position="38"/>
    </location>
</feature>
<proteinExistence type="predicted"/>
<accession>A0A8D9FCQ6</accession>
<evidence type="ECO:0000256" key="1">
    <source>
        <dbReference type="SAM" id="Phobius"/>
    </source>
</evidence>
<feature type="transmembrane region" description="Helical" evidence="1">
    <location>
        <begin position="86"/>
        <end position="108"/>
    </location>
</feature>
<evidence type="ECO:0000313" key="2">
    <source>
        <dbReference type="EMBL" id="CAG6783645.1"/>
    </source>
</evidence>
<reference evidence="2" key="1">
    <citation type="submission" date="2021-05" db="EMBL/GenBank/DDBJ databases">
        <authorList>
            <person name="Alioto T."/>
            <person name="Alioto T."/>
            <person name="Gomez Garrido J."/>
        </authorList>
    </citation>
    <scope>NUCLEOTIDE SEQUENCE</scope>
</reference>